<evidence type="ECO:0000313" key="2">
    <source>
        <dbReference type="Proteomes" id="UP001230649"/>
    </source>
</evidence>
<comment type="caution">
    <text evidence="1">The sequence shown here is derived from an EMBL/GenBank/DDBJ whole genome shotgun (WGS) entry which is preliminary data.</text>
</comment>
<dbReference type="EMBL" id="JASBWS010000021">
    <property type="protein sequence ID" value="KAJ9110939.1"/>
    <property type="molecule type" value="Genomic_DNA"/>
</dbReference>
<sequence length="337" mass="36809">MLFSTYLFSALALLVNLSLLAVAIPQNLTERQSSCCGYTITNRGNVYFRFKHVVDLSTLNSIEELEDRGWIIADGWQSGGVNGITKQVPIGRRENVGIAKGEGLTLMVPRQDKNSPTLSVAEIQFPDAALGGIFEVTVKLTSTPGTCMGIFTSHADSGLSLGWNDEQDIEMLGASLLKAQTSPYYQPAGIQMLNYRPSYGLLLFPILPLFGTAPNQAKEATNRSPLASIPRRATINSEIAWYPTTSGSNPPRLTEYRFDGKLLTNAPKRYPSVNPSVLVLNHWSNSDPRWSAGPPAQDAIMYVKKIVAYYDKPERKATGTGVLKGTCDRAMACKVTV</sequence>
<organism evidence="1 2">
    <name type="scientific">Naganishia adeliensis</name>
    <dbReference type="NCBI Taxonomy" id="92952"/>
    <lineage>
        <taxon>Eukaryota</taxon>
        <taxon>Fungi</taxon>
        <taxon>Dikarya</taxon>
        <taxon>Basidiomycota</taxon>
        <taxon>Agaricomycotina</taxon>
        <taxon>Tremellomycetes</taxon>
        <taxon>Filobasidiales</taxon>
        <taxon>Filobasidiaceae</taxon>
        <taxon>Naganishia</taxon>
    </lineage>
</organism>
<accession>A0ACC2WIC8</accession>
<evidence type="ECO:0000313" key="1">
    <source>
        <dbReference type="EMBL" id="KAJ9110939.1"/>
    </source>
</evidence>
<protein>
    <submittedName>
        <fullName evidence="1">Uncharacterized protein</fullName>
    </submittedName>
</protein>
<reference evidence="1" key="1">
    <citation type="submission" date="2023-04" db="EMBL/GenBank/DDBJ databases">
        <title>Draft Genome sequencing of Naganishia species isolated from polar environments using Oxford Nanopore Technology.</title>
        <authorList>
            <person name="Leo P."/>
            <person name="Venkateswaran K."/>
        </authorList>
    </citation>
    <scope>NUCLEOTIDE SEQUENCE</scope>
    <source>
        <strain evidence="1">MNA-CCFEE 5262</strain>
    </source>
</reference>
<dbReference type="Proteomes" id="UP001230649">
    <property type="component" value="Unassembled WGS sequence"/>
</dbReference>
<name>A0ACC2WIC8_9TREE</name>
<gene>
    <name evidence="1" type="ORF">QFC20_002705</name>
</gene>
<keyword evidence="2" id="KW-1185">Reference proteome</keyword>
<proteinExistence type="predicted"/>